<reference evidence="1" key="1">
    <citation type="journal article" date="2013" name="Genetics">
        <title>The draft genome and transcriptome of Panagrellus redivivus are shaped by the harsh demands of a free-living lifestyle.</title>
        <authorList>
            <person name="Srinivasan J."/>
            <person name="Dillman A.R."/>
            <person name="Macchietto M.G."/>
            <person name="Heikkinen L."/>
            <person name="Lakso M."/>
            <person name="Fracchia K.M."/>
            <person name="Antoshechkin I."/>
            <person name="Mortazavi A."/>
            <person name="Wong G."/>
            <person name="Sternberg P.W."/>
        </authorList>
    </citation>
    <scope>NUCLEOTIDE SEQUENCE [LARGE SCALE GENOMIC DNA]</scope>
    <source>
        <strain evidence="1">MT8872</strain>
    </source>
</reference>
<protein>
    <submittedName>
        <fullName evidence="2">Uncharacterized protein</fullName>
    </submittedName>
</protein>
<proteinExistence type="predicted"/>
<accession>A0A7E4ZSW3</accession>
<organism evidence="1 2">
    <name type="scientific">Panagrellus redivivus</name>
    <name type="common">Microworm</name>
    <dbReference type="NCBI Taxonomy" id="6233"/>
    <lineage>
        <taxon>Eukaryota</taxon>
        <taxon>Metazoa</taxon>
        <taxon>Ecdysozoa</taxon>
        <taxon>Nematoda</taxon>
        <taxon>Chromadorea</taxon>
        <taxon>Rhabditida</taxon>
        <taxon>Tylenchina</taxon>
        <taxon>Panagrolaimomorpha</taxon>
        <taxon>Panagrolaimoidea</taxon>
        <taxon>Panagrolaimidae</taxon>
        <taxon>Panagrellus</taxon>
    </lineage>
</organism>
<sequence length="106" mass="12067">MTDLPLLKEAISWTFVFCTNNMLPFRDPPCAPRIIGSPVNLIITPSYCICSVRRRNCRYRLPAIIPRRLSPEVLEPPPPSHRHSRILKADGCLPGRGVLFRAFCRP</sequence>
<keyword evidence="1" id="KW-1185">Reference proteome</keyword>
<dbReference type="Proteomes" id="UP000492821">
    <property type="component" value="Unassembled WGS sequence"/>
</dbReference>
<evidence type="ECO:0000313" key="1">
    <source>
        <dbReference type="Proteomes" id="UP000492821"/>
    </source>
</evidence>
<dbReference type="AlphaFoldDB" id="A0A7E4ZSW3"/>
<dbReference type="WBParaSite" id="Pan_g15220.t1">
    <property type="protein sequence ID" value="Pan_g15220.t1"/>
    <property type="gene ID" value="Pan_g15220"/>
</dbReference>
<evidence type="ECO:0000313" key="2">
    <source>
        <dbReference type="WBParaSite" id="Pan_g15220.t1"/>
    </source>
</evidence>
<reference evidence="2" key="2">
    <citation type="submission" date="2020-10" db="UniProtKB">
        <authorList>
            <consortium name="WormBaseParasite"/>
        </authorList>
    </citation>
    <scope>IDENTIFICATION</scope>
</reference>
<name>A0A7E4ZSW3_PANRE</name>